<protein>
    <submittedName>
        <fullName evidence="2">Uncharacterized protein</fullName>
    </submittedName>
</protein>
<dbReference type="AlphaFoldDB" id="C6PV88"/>
<feature type="transmembrane region" description="Helical" evidence="1">
    <location>
        <begin position="12"/>
        <end position="41"/>
    </location>
</feature>
<keyword evidence="3" id="KW-1185">Reference proteome</keyword>
<name>C6PV88_9CLOT</name>
<proteinExistence type="predicted"/>
<keyword evidence="1" id="KW-1133">Transmembrane helix</keyword>
<dbReference type="PATRIC" id="fig|536227.13.peg.1632"/>
<reference evidence="2 3" key="1">
    <citation type="submission" date="2009-06" db="EMBL/GenBank/DDBJ databases">
        <title>The draft genome of Clostridium carboxidivorans P7.</title>
        <authorList>
            <consortium name="US DOE Joint Genome Institute (JGI-PGF)"/>
            <person name="Lucas S."/>
            <person name="Copeland A."/>
            <person name="Lapidus A."/>
            <person name="Glavina del Rio T."/>
            <person name="Tice H."/>
            <person name="Bruce D."/>
            <person name="Goodwin L."/>
            <person name="Pitluck S."/>
            <person name="Larimer F."/>
            <person name="Land M.L."/>
            <person name="Hauser L."/>
            <person name="Hemme C.L."/>
        </authorList>
    </citation>
    <scope>NUCLEOTIDE SEQUENCE [LARGE SCALE GENOMIC DNA]</scope>
    <source>
        <strain evidence="2 3">P7</strain>
    </source>
</reference>
<dbReference type="KEGG" id="cck:Ccar_07760"/>
<gene>
    <name evidence="2" type="ORF">CcarbDRAFT_2705</name>
</gene>
<keyword evidence="1" id="KW-0472">Membrane</keyword>
<sequence length="90" mass="10663">MDFVNKNFSGMFKIAIGIIVFVLFIRILPWVALIGLVLWAFSKVIKKIKSWKNQKNIKEETFERNSTIYDEKDEFDLSEKKIVDVDYKEV</sequence>
<dbReference type="eggNOG" id="ENOG50324Z1">
    <property type="taxonomic scope" value="Bacteria"/>
</dbReference>
<accession>C6PV88</accession>
<comment type="caution">
    <text evidence="2">The sequence shown here is derived from an EMBL/GenBank/DDBJ whole genome shotgun (WGS) entry which is preliminary data.</text>
</comment>
<keyword evidence="1" id="KW-0812">Transmembrane</keyword>
<evidence type="ECO:0000313" key="3">
    <source>
        <dbReference type="Proteomes" id="UP000004198"/>
    </source>
</evidence>
<evidence type="ECO:0000256" key="1">
    <source>
        <dbReference type="SAM" id="Phobius"/>
    </source>
</evidence>
<dbReference type="OrthoDB" id="1935379at2"/>
<dbReference type="Proteomes" id="UP000004198">
    <property type="component" value="Unassembled WGS sequence"/>
</dbReference>
<evidence type="ECO:0000313" key="2">
    <source>
        <dbReference type="EMBL" id="EET86818.1"/>
    </source>
</evidence>
<dbReference type="STRING" id="536227.Ccar_07760"/>
<organism evidence="2 3">
    <name type="scientific">Clostridium carboxidivorans P7</name>
    <dbReference type="NCBI Taxonomy" id="536227"/>
    <lineage>
        <taxon>Bacteria</taxon>
        <taxon>Bacillati</taxon>
        <taxon>Bacillota</taxon>
        <taxon>Clostridia</taxon>
        <taxon>Eubacteriales</taxon>
        <taxon>Clostridiaceae</taxon>
        <taxon>Clostridium</taxon>
    </lineage>
</organism>
<dbReference type="RefSeq" id="WP_007061590.1">
    <property type="nucleotide sequence ID" value="NZ_ACVI01000043.1"/>
</dbReference>
<dbReference type="EMBL" id="ACVI01000043">
    <property type="protein sequence ID" value="EET86818.1"/>
    <property type="molecule type" value="Genomic_DNA"/>
</dbReference>